<dbReference type="EMBL" id="JAGMVJ010000016">
    <property type="protein sequence ID" value="KAH7079821.1"/>
    <property type="molecule type" value="Genomic_DNA"/>
</dbReference>
<proteinExistence type="inferred from homology"/>
<sequence length="524" mass="58544">MFRPCILALLSLLLNFIPTWAKNFTNPVFYADYPDNDISLGPDGAYYYSASNFHYSPGAPILRSWDLVNWEPVGHSIPRLDFGDGYDLPATGQRAYRYGTWASTLRYRKSNKTWYWMGCTNFWNNWVFTAASAEGPWSYAAYLGGGDCYYDSGLLIDDKDDMYIVYGNGQIKVAQLAADGLSQVKTQPVFKASDAGVEYMEGSRMYQINGTYYILNDQPGSTAFVWKSESPWGPYEHKVLVKDVTSPVAAGSSPHQGSLIQTADGAWYFMSFTWAYPSGRMPVLAPIKWEADGFPSFVKGDNGGWGKSYPLPLPAKAVKPLTGTYRFEGPALGPTFEWNHNPDTSKFSVNKGLVLQTASVTTDLYSARNTLTHRIFGEFPVGTVEIDFTSMADGDRSGFGAFRDRSAYIGIHREGNNYSIVAAHNMTQDEYSGETLDFGRVVESVPVREGVRKIWFRAELDARAIGSRDANFSYSYDGRKFVRLGETYELYTGWAFFLGYRFAFINYATKALGGSVKITTFTSS</sequence>
<accession>A0A8K0QZH8</accession>
<evidence type="ECO:0000313" key="8">
    <source>
        <dbReference type="Proteomes" id="UP000813461"/>
    </source>
</evidence>
<gene>
    <name evidence="7" type="ORF">FB567DRAFT_607299</name>
</gene>
<comment type="similarity">
    <text evidence="1 4">Belongs to the glycosyl hydrolase 43 family.</text>
</comment>
<organism evidence="7 8">
    <name type="scientific">Paraphoma chrysanthemicola</name>
    <dbReference type="NCBI Taxonomy" id="798071"/>
    <lineage>
        <taxon>Eukaryota</taxon>
        <taxon>Fungi</taxon>
        <taxon>Dikarya</taxon>
        <taxon>Ascomycota</taxon>
        <taxon>Pezizomycotina</taxon>
        <taxon>Dothideomycetes</taxon>
        <taxon>Pleosporomycetidae</taxon>
        <taxon>Pleosporales</taxon>
        <taxon>Pleosporineae</taxon>
        <taxon>Phaeosphaeriaceae</taxon>
        <taxon>Paraphoma</taxon>
    </lineage>
</organism>
<dbReference type="Gene3D" id="2.115.10.20">
    <property type="entry name" value="Glycosyl hydrolase domain, family 43"/>
    <property type="match status" value="1"/>
</dbReference>
<evidence type="ECO:0000256" key="5">
    <source>
        <dbReference type="SAM" id="SignalP"/>
    </source>
</evidence>
<dbReference type="SUPFAM" id="SSF75005">
    <property type="entry name" value="Arabinanase/levansucrase/invertase"/>
    <property type="match status" value="1"/>
</dbReference>
<keyword evidence="3 4" id="KW-0326">Glycosidase</keyword>
<keyword evidence="8" id="KW-1185">Reference proteome</keyword>
<dbReference type="GO" id="GO:0004553">
    <property type="term" value="F:hydrolase activity, hydrolyzing O-glycosyl compounds"/>
    <property type="evidence" value="ECO:0007669"/>
    <property type="project" value="InterPro"/>
</dbReference>
<keyword evidence="5" id="KW-0732">Signal</keyword>
<dbReference type="InterPro" id="IPR023296">
    <property type="entry name" value="Glyco_hydro_beta-prop_sf"/>
</dbReference>
<evidence type="ECO:0000259" key="6">
    <source>
        <dbReference type="Pfam" id="PF17851"/>
    </source>
</evidence>
<dbReference type="Proteomes" id="UP000813461">
    <property type="component" value="Unassembled WGS sequence"/>
</dbReference>
<dbReference type="InterPro" id="IPR041542">
    <property type="entry name" value="GH43_C2"/>
</dbReference>
<keyword evidence="2 4" id="KW-0378">Hydrolase</keyword>
<evidence type="ECO:0000256" key="1">
    <source>
        <dbReference type="ARBA" id="ARBA00009865"/>
    </source>
</evidence>
<evidence type="ECO:0000256" key="4">
    <source>
        <dbReference type="RuleBase" id="RU361187"/>
    </source>
</evidence>
<dbReference type="InterPro" id="IPR006710">
    <property type="entry name" value="Glyco_hydro_43"/>
</dbReference>
<dbReference type="InterPro" id="IPR051795">
    <property type="entry name" value="Glycosyl_Hydrlase_43"/>
</dbReference>
<dbReference type="CDD" id="cd09001">
    <property type="entry name" value="GH43_FsAxh1-like"/>
    <property type="match status" value="1"/>
</dbReference>
<dbReference type="AlphaFoldDB" id="A0A8K0QZH8"/>
<dbReference type="SUPFAM" id="SSF49899">
    <property type="entry name" value="Concanavalin A-like lectins/glucanases"/>
    <property type="match status" value="1"/>
</dbReference>
<evidence type="ECO:0000256" key="2">
    <source>
        <dbReference type="ARBA" id="ARBA00022801"/>
    </source>
</evidence>
<feature type="domain" description="Beta-xylosidase C-terminal Concanavalin A-like" evidence="6">
    <location>
        <begin position="326"/>
        <end position="517"/>
    </location>
</feature>
<dbReference type="OrthoDB" id="2139957at2759"/>
<dbReference type="PANTHER" id="PTHR42812:SF15">
    <property type="entry name" value="HYDROLASE, PUTATIVE (AFU_ORTHOLOGUE AFUA_2G00930)-RELATED"/>
    <property type="match status" value="1"/>
</dbReference>
<reference evidence="7" key="1">
    <citation type="journal article" date="2021" name="Nat. Commun.">
        <title>Genetic determinants of endophytism in the Arabidopsis root mycobiome.</title>
        <authorList>
            <person name="Mesny F."/>
            <person name="Miyauchi S."/>
            <person name="Thiergart T."/>
            <person name="Pickel B."/>
            <person name="Atanasova L."/>
            <person name="Karlsson M."/>
            <person name="Huettel B."/>
            <person name="Barry K.W."/>
            <person name="Haridas S."/>
            <person name="Chen C."/>
            <person name="Bauer D."/>
            <person name="Andreopoulos W."/>
            <person name="Pangilinan J."/>
            <person name="LaButti K."/>
            <person name="Riley R."/>
            <person name="Lipzen A."/>
            <person name="Clum A."/>
            <person name="Drula E."/>
            <person name="Henrissat B."/>
            <person name="Kohler A."/>
            <person name="Grigoriev I.V."/>
            <person name="Martin F.M."/>
            <person name="Hacquard S."/>
        </authorList>
    </citation>
    <scope>NUCLEOTIDE SEQUENCE</scope>
    <source>
        <strain evidence="7">MPI-SDFR-AT-0120</strain>
    </source>
</reference>
<dbReference type="GO" id="GO:0005975">
    <property type="term" value="P:carbohydrate metabolic process"/>
    <property type="evidence" value="ECO:0007669"/>
    <property type="project" value="InterPro"/>
</dbReference>
<dbReference type="Pfam" id="PF04616">
    <property type="entry name" value="Glyco_hydro_43"/>
    <property type="match status" value="1"/>
</dbReference>
<dbReference type="Pfam" id="PF17851">
    <property type="entry name" value="GH43_C2"/>
    <property type="match status" value="1"/>
</dbReference>
<evidence type="ECO:0000256" key="3">
    <source>
        <dbReference type="ARBA" id="ARBA00023295"/>
    </source>
</evidence>
<dbReference type="PANTHER" id="PTHR42812">
    <property type="entry name" value="BETA-XYLOSIDASE"/>
    <property type="match status" value="1"/>
</dbReference>
<feature type="chain" id="PRO_5035474515" evidence="5">
    <location>
        <begin position="22"/>
        <end position="524"/>
    </location>
</feature>
<comment type="caution">
    <text evidence="7">The sequence shown here is derived from an EMBL/GenBank/DDBJ whole genome shotgun (WGS) entry which is preliminary data.</text>
</comment>
<protein>
    <submittedName>
        <fullName evidence="7">Glycosyl hydrolase family 43 protein</fullName>
    </submittedName>
</protein>
<evidence type="ECO:0000313" key="7">
    <source>
        <dbReference type="EMBL" id="KAH7079821.1"/>
    </source>
</evidence>
<feature type="signal peptide" evidence="5">
    <location>
        <begin position="1"/>
        <end position="21"/>
    </location>
</feature>
<dbReference type="Gene3D" id="2.60.120.200">
    <property type="match status" value="1"/>
</dbReference>
<dbReference type="InterPro" id="IPR013320">
    <property type="entry name" value="ConA-like_dom_sf"/>
</dbReference>
<name>A0A8K0QZH8_9PLEO</name>